<feature type="transmembrane region" description="Helical" evidence="9">
    <location>
        <begin position="273"/>
        <end position="292"/>
    </location>
</feature>
<name>A0A507B9T0_9PEZI</name>
<evidence type="ECO:0000256" key="3">
    <source>
        <dbReference type="ARBA" id="ARBA00022448"/>
    </source>
</evidence>
<feature type="transmembrane region" description="Helical" evidence="9">
    <location>
        <begin position="63"/>
        <end position="85"/>
    </location>
</feature>
<dbReference type="GO" id="GO:0015343">
    <property type="term" value="F:siderophore-iron transmembrane transporter activity"/>
    <property type="evidence" value="ECO:0007669"/>
    <property type="project" value="TreeGrafter"/>
</dbReference>
<dbReference type="FunFam" id="1.20.1250.20:FF:000197">
    <property type="entry name" value="Siderophore iron transporter 1"/>
    <property type="match status" value="1"/>
</dbReference>
<evidence type="ECO:0000256" key="1">
    <source>
        <dbReference type="ARBA" id="ARBA00004127"/>
    </source>
</evidence>
<reference evidence="10 11" key="1">
    <citation type="submission" date="2019-06" db="EMBL/GenBank/DDBJ databases">
        <title>Draft genome sequence of the filamentous fungus Phialemoniopsis curvata isolated from diesel fuel.</title>
        <authorList>
            <person name="Varaljay V.A."/>
            <person name="Lyon W.J."/>
            <person name="Crouch A.L."/>
            <person name="Drake C.E."/>
            <person name="Hollomon J.M."/>
            <person name="Nadeau L.J."/>
            <person name="Nunn H.S."/>
            <person name="Stevenson B.S."/>
            <person name="Bojanowski C.L."/>
            <person name="Crookes-Goodson W.J."/>
        </authorList>
    </citation>
    <scope>NUCLEOTIDE SEQUENCE [LARGE SCALE GENOMIC DNA]</scope>
    <source>
        <strain evidence="10 11">D216</strain>
    </source>
</reference>
<dbReference type="GO" id="GO:0005886">
    <property type="term" value="C:plasma membrane"/>
    <property type="evidence" value="ECO:0007669"/>
    <property type="project" value="TreeGrafter"/>
</dbReference>
<keyword evidence="6" id="KW-0406">Ion transport</keyword>
<feature type="region of interest" description="Disordered" evidence="8">
    <location>
        <begin position="1"/>
        <end position="24"/>
    </location>
</feature>
<comment type="similarity">
    <text evidence="2">Belongs to the major facilitator superfamily.</text>
</comment>
<dbReference type="PANTHER" id="PTHR23501:SF92">
    <property type="entry name" value="GLUTATHIONE EXCHANGER 1-RELATED"/>
    <property type="match status" value="1"/>
</dbReference>
<feature type="transmembrane region" description="Helical" evidence="9">
    <location>
        <begin position="409"/>
        <end position="428"/>
    </location>
</feature>
<evidence type="ECO:0000256" key="2">
    <source>
        <dbReference type="ARBA" id="ARBA00008335"/>
    </source>
</evidence>
<dbReference type="SUPFAM" id="SSF103473">
    <property type="entry name" value="MFS general substrate transporter"/>
    <property type="match status" value="1"/>
</dbReference>
<evidence type="ECO:0000313" key="10">
    <source>
        <dbReference type="EMBL" id="TPX13538.1"/>
    </source>
</evidence>
<dbReference type="InParanoid" id="A0A507B9T0"/>
<comment type="subcellular location">
    <subcellularLocation>
        <location evidence="1">Endomembrane system</location>
        <topology evidence="1">Multi-pass membrane protein</topology>
    </subcellularLocation>
</comment>
<feature type="transmembrane region" description="Helical" evidence="9">
    <location>
        <begin position="304"/>
        <end position="324"/>
    </location>
</feature>
<keyword evidence="5 9" id="KW-1133">Transmembrane helix</keyword>
<feature type="transmembrane region" description="Helical" evidence="9">
    <location>
        <begin position="440"/>
        <end position="465"/>
    </location>
</feature>
<sequence>MAVEAQGIDPGREHRTGHSSNLPDDKELRADLEVLRPLSDPELPGVVRINAVNRHLGFSGRCGLYFCMFLVSYAANLNWLTLGTYQGYATSTWERHSLLSTINVVRGVISAAVMPLTAKLSDLVGRVECFIIATLFFVVGLIVQASAHNIESFATGSLLVQIGYTCCQLLVEILVADTTSLRSRLFFLFLPSMPNIVNVWISGNVTSSVLTTTTWRWGVGIWCIVYPVCALPLILFLIIVGRRASKEEDYKGSSSIGKGHPPRMLISEMHHKLDLIGLGLLMAVLSLLLIPLTLAGGATSKWKIPGIITPVVLGALFLPLFILWESKAPHPLLPFKLLKDRAVWSAIGIAFFAAASFTTQSDFLYTVLLVGYDFNIMAATRVSVVSSFCEAVGGMAGGIIIFQFRRCKPMVIAGAALWFTAYALLYHYRGGPDSSSRAGVIAGQVLVGISAALVSFPNIIIAMTLTKHENLAVLTSVWLAMNWAGFALGNCVSGAIWTQTLYTRLHRDLDPINSTLADSVYAEPLYVVPGFPVGTAERSAIIESYRYIQRLLVITGMGLLVPVVLFAILLRNTKLHGHFGSGPPQKN</sequence>
<dbReference type="GeneID" id="41973456"/>
<evidence type="ECO:0000313" key="11">
    <source>
        <dbReference type="Proteomes" id="UP000319257"/>
    </source>
</evidence>
<feature type="transmembrane region" description="Helical" evidence="9">
    <location>
        <begin position="547"/>
        <end position="570"/>
    </location>
</feature>
<evidence type="ECO:0000256" key="5">
    <source>
        <dbReference type="ARBA" id="ARBA00022989"/>
    </source>
</evidence>
<dbReference type="RefSeq" id="XP_030995249.1">
    <property type="nucleotide sequence ID" value="XM_031140595.1"/>
</dbReference>
<feature type="transmembrane region" description="Helical" evidence="9">
    <location>
        <begin position="382"/>
        <end position="402"/>
    </location>
</feature>
<feature type="transmembrane region" description="Helical" evidence="9">
    <location>
        <begin position="215"/>
        <end position="241"/>
    </location>
</feature>
<feature type="transmembrane region" description="Helical" evidence="9">
    <location>
        <begin position="344"/>
        <end position="370"/>
    </location>
</feature>
<dbReference type="PANTHER" id="PTHR23501">
    <property type="entry name" value="MAJOR FACILITATOR SUPERFAMILY"/>
    <property type="match status" value="1"/>
</dbReference>
<evidence type="ECO:0000256" key="8">
    <source>
        <dbReference type="SAM" id="MobiDB-lite"/>
    </source>
</evidence>
<dbReference type="Proteomes" id="UP000319257">
    <property type="component" value="Unassembled WGS sequence"/>
</dbReference>
<keyword evidence="4 9" id="KW-0812">Transmembrane</keyword>
<evidence type="ECO:0000256" key="9">
    <source>
        <dbReference type="SAM" id="Phobius"/>
    </source>
</evidence>
<gene>
    <name evidence="10" type="ORF">E0L32_006009</name>
</gene>
<dbReference type="GO" id="GO:0005774">
    <property type="term" value="C:vacuolar membrane"/>
    <property type="evidence" value="ECO:0007669"/>
    <property type="project" value="TreeGrafter"/>
</dbReference>
<dbReference type="AlphaFoldDB" id="A0A507B9T0"/>
<dbReference type="GO" id="GO:0005768">
    <property type="term" value="C:endosome"/>
    <property type="evidence" value="ECO:0007669"/>
    <property type="project" value="TreeGrafter"/>
</dbReference>
<evidence type="ECO:0000256" key="6">
    <source>
        <dbReference type="ARBA" id="ARBA00023065"/>
    </source>
</evidence>
<evidence type="ECO:0000256" key="7">
    <source>
        <dbReference type="ARBA" id="ARBA00023136"/>
    </source>
</evidence>
<feature type="transmembrane region" description="Helical" evidence="9">
    <location>
        <begin position="153"/>
        <end position="173"/>
    </location>
</feature>
<dbReference type="Gene3D" id="1.20.1250.20">
    <property type="entry name" value="MFS general substrate transporter like domains"/>
    <property type="match status" value="2"/>
</dbReference>
<comment type="caution">
    <text evidence="10">The sequence shown here is derived from an EMBL/GenBank/DDBJ whole genome shotgun (WGS) entry which is preliminary data.</text>
</comment>
<dbReference type="EMBL" id="SKBQ01000033">
    <property type="protein sequence ID" value="TPX13538.1"/>
    <property type="molecule type" value="Genomic_DNA"/>
</dbReference>
<dbReference type="OrthoDB" id="2241241at2759"/>
<protein>
    <submittedName>
        <fullName evidence="10">Uncharacterized protein</fullName>
    </submittedName>
</protein>
<accession>A0A507B9T0</accession>
<feature type="transmembrane region" description="Helical" evidence="9">
    <location>
        <begin position="129"/>
        <end position="147"/>
    </location>
</feature>
<keyword evidence="3" id="KW-0813">Transport</keyword>
<evidence type="ECO:0000256" key="4">
    <source>
        <dbReference type="ARBA" id="ARBA00022692"/>
    </source>
</evidence>
<keyword evidence="11" id="KW-1185">Reference proteome</keyword>
<organism evidence="10 11">
    <name type="scientific">Thyridium curvatum</name>
    <dbReference type="NCBI Taxonomy" id="1093900"/>
    <lineage>
        <taxon>Eukaryota</taxon>
        <taxon>Fungi</taxon>
        <taxon>Dikarya</taxon>
        <taxon>Ascomycota</taxon>
        <taxon>Pezizomycotina</taxon>
        <taxon>Sordariomycetes</taxon>
        <taxon>Sordariomycetidae</taxon>
        <taxon>Thyridiales</taxon>
        <taxon>Thyridiaceae</taxon>
        <taxon>Thyridium</taxon>
    </lineage>
</organism>
<dbReference type="InterPro" id="IPR036259">
    <property type="entry name" value="MFS_trans_sf"/>
</dbReference>
<keyword evidence="7 9" id="KW-0472">Membrane</keyword>
<feature type="transmembrane region" description="Helical" evidence="9">
    <location>
        <begin position="185"/>
        <end position="203"/>
    </location>
</feature>
<proteinExistence type="inferred from homology"/>
<feature type="transmembrane region" description="Helical" evidence="9">
    <location>
        <begin position="477"/>
        <end position="497"/>
    </location>
</feature>